<keyword evidence="6 7" id="KW-0472">Membrane</keyword>
<dbReference type="SUPFAM" id="SSF161098">
    <property type="entry name" value="MetI-like"/>
    <property type="match status" value="1"/>
</dbReference>
<evidence type="ECO:0000256" key="7">
    <source>
        <dbReference type="RuleBase" id="RU363032"/>
    </source>
</evidence>
<keyword evidence="3" id="KW-1003">Cell membrane</keyword>
<dbReference type="PROSITE" id="PS50928">
    <property type="entry name" value="ABC_TM1"/>
    <property type="match status" value="1"/>
</dbReference>
<sequence>MLLIVWGAATAGFLALKLIPGDPVEVMLGVQAQVSEETKDAIRRDWGLDQPVLVQYAQYLGRLVRGDLGQSYQLRQPVAETIASQAGPTLALTGLAIGFALVLALIAALLVRGRRWNSVVGLLELVLVSSPTFWIGLVLIAVFGFGLHWFPVTSTKGFAALVLPAITLALPIAGILSQVLRQGLEAAATQPFALTARARGIGYARLIGRHTLRHAAGDGITLSGYILGSLLGGAVLVETVFGRAGLGRVTLRAVIDRDLPVVLGIIVVVAVLFAIINLFVDLAHEALDPRLRVAS</sequence>
<dbReference type="Proteomes" id="UP000294194">
    <property type="component" value="Unassembled WGS sequence"/>
</dbReference>
<organism evidence="9 10">
    <name type="scientific">Glaciihabitans arcticus</name>
    <dbReference type="NCBI Taxonomy" id="2668039"/>
    <lineage>
        <taxon>Bacteria</taxon>
        <taxon>Bacillati</taxon>
        <taxon>Actinomycetota</taxon>
        <taxon>Actinomycetes</taxon>
        <taxon>Micrococcales</taxon>
        <taxon>Microbacteriaceae</taxon>
        <taxon>Glaciihabitans</taxon>
    </lineage>
</organism>
<dbReference type="Pfam" id="PF00528">
    <property type="entry name" value="BPD_transp_1"/>
    <property type="match status" value="1"/>
</dbReference>
<keyword evidence="10" id="KW-1185">Reference proteome</keyword>
<protein>
    <submittedName>
        <fullName evidence="9">ABC transporter permease</fullName>
    </submittedName>
</protein>
<feature type="domain" description="ABC transmembrane type-1" evidence="8">
    <location>
        <begin position="86"/>
        <end position="284"/>
    </location>
</feature>
<dbReference type="InterPro" id="IPR035906">
    <property type="entry name" value="MetI-like_sf"/>
</dbReference>
<comment type="similarity">
    <text evidence="7">Belongs to the binding-protein-dependent transport system permease family.</text>
</comment>
<evidence type="ECO:0000313" key="9">
    <source>
        <dbReference type="EMBL" id="TBN58552.1"/>
    </source>
</evidence>
<dbReference type="PANTHER" id="PTHR43163">
    <property type="entry name" value="DIPEPTIDE TRANSPORT SYSTEM PERMEASE PROTEIN DPPB-RELATED"/>
    <property type="match status" value="1"/>
</dbReference>
<dbReference type="InterPro" id="IPR000515">
    <property type="entry name" value="MetI-like"/>
</dbReference>
<feature type="transmembrane region" description="Helical" evidence="7">
    <location>
        <begin position="122"/>
        <end position="145"/>
    </location>
</feature>
<evidence type="ECO:0000256" key="4">
    <source>
        <dbReference type="ARBA" id="ARBA00022692"/>
    </source>
</evidence>
<comment type="caution">
    <text evidence="9">The sequence shown here is derived from an EMBL/GenBank/DDBJ whole genome shotgun (WGS) entry which is preliminary data.</text>
</comment>
<evidence type="ECO:0000259" key="8">
    <source>
        <dbReference type="PROSITE" id="PS50928"/>
    </source>
</evidence>
<proteinExistence type="inferred from homology"/>
<reference evidence="10" key="1">
    <citation type="submission" date="2019-02" db="EMBL/GenBank/DDBJ databases">
        <title>Glaciihabitans arcticus sp. nov., a psychrotolerant bacterium isolated from polar soil.</title>
        <authorList>
            <person name="Dahal R.H."/>
        </authorList>
    </citation>
    <scope>NUCLEOTIDE SEQUENCE [LARGE SCALE GENOMIC DNA]</scope>
    <source>
        <strain evidence="10">RP-3-7</strain>
    </source>
</reference>
<dbReference type="EMBL" id="SISG01000001">
    <property type="protein sequence ID" value="TBN58552.1"/>
    <property type="molecule type" value="Genomic_DNA"/>
</dbReference>
<dbReference type="InterPro" id="IPR045621">
    <property type="entry name" value="BPD_transp_1_N"/>
</dbReference>
<evidence type="ECO:0000256" key="3">
    <source>
        <dbReference type="ARBA" id="ARBA00022475"/>
    </source>
</evidence>
<evidence type="ECO:0000256" key="6">
    <source>
        <dbReference type="ARBA" id="ARBA00023136"/>
    </source>
</evidence>
<keyword evidence="4 7" id="KW-0812">Transmembrane</keyword>
<dbReference type="Pfam" id="PF19300">
    <property type="entry name" value="BPD_transp_1_N"/>
    <property type="match status" value="1"/>
</dbReference>
<evidence type="ECO:0000313" key="10">
    <source>
        <dbReference type="Proteomes" id="UP000294194"/>
    </source>
</evidence>
<evidence type="ECO:0000256" key="2">
    <source>
        <dbReference type="ARBA" id="ARBA00022448"/>
    </source>
</evidence>
<dbReference type="Gene3D" id="1.10.3720.10">
    <property type="entry name" value="MetI-like"/>
    <property type="match status" value="1"/>
</dbReference>
<dbReference type="GO" id="GO:0071916">
    <property type="term" value="F:dipeptide transmembrane transporter activity"/>
    <property type="evidence" value="ECO:0007669"/>
    <property type="project" value="TreeGrafter"/>
</dbReference>
<name>A0A4Q9GU12_9MICO</name>
<keyword evidence="2 7" id="KW-0813">Transport</keyword>
<dbReference type="CDD" id="cd06261">
    <property type="entry name" value="TM_PBP2"/>
    <property type="match status" value="1"/>
</dbReference>
<comment type="subcellular location">
    <subcellularLocation>
        <location evidence="1 7">Cell membrane</location>
        <topology evidence="1 7">Multi-pass membrane protein</topology>
    </subcellularLocation>
</comment>
<dbReference type="AlphaFoldDB" id="A0A4Q9GU12"/>
<feature type="transmembrane region" description="Helical" evidence="7">
    <location>
        <begin position="90"/>
        <end position="110"/>
    </location>
</feature>
<evidence type="ECO:0000256" key="1">
    <source>
        <dbReference type="ARBA" id="ARBA00004651"/>
    </source>
</evidence>
<gene>
    <name evidence="9" type="ORF">EYE40_06405</name>
</gene>
<feature type="transmembrane region" description="Helical" evidence="7">
    <location>
        <begin position="219"/>
        <end position="241"/>
    </location>
</feature>
<feature type="transmembrane region" description="Helical" evidence="7">
    <location>
        <begin position="261"/>
        <end position="280"/>
    </location>
</feature>
<keyword evidence="5 7" id="KW-1133">Transmembrane helix</keyword>
<feature type="transmembrane region" description="Helical" evidence="7">
    <location>
        <begin position="157"/>
        <end position="176"/>
    </location>
</feature>
<dbReference type="PANTHER" id="PTHR43163:SF6">
    <property type="entry name" value="DIPEPTIDE TRANSPORT SYSTEM PERMEASE PROTEIN DPPB-RELATED"/>
    <property type="match status" value="1"/>
</dbReference>
<accession>A0A4Q9GU12</accession>
<dbReference type="GO" id="GO:0005886">
    <property type="term" value="C:plasma membrane"/>
    <property type="evidence" value="ECO:0007669"/>
    <property type="project" value="UniProtKB-SubCell"/>
</dbReference>
<evidence type="ECO:0000256" key="5">
    <source>
        <dbReference type="ARBA" id="ARBA00022989"/>
    </source>
</evidence>